<accession>A0A5B7KNQ0</accession>
<dbReference type="EMBL" id="VSRR010154169">
    <property type="protein sequence ID" value="MPD06999.1"/>
    <property type="molecule type" value="Genomic_DNA"/>
</dbReference>
<gene>
    <name evidence="2" type="ORF">E2C01_102840</name>
</gene>
<protein>
    <submittedName>
        <fullName evidence="2">Uncharacterized protein</fullName>
    </submittedName>
</protein>
<feature type="region of interest" description="Disordered" evidence="1">
    <location>
        <begin position="20"/>
        <end position="39"/>
    </location>
</feature>
<evidence type="ECO:0000256" key="1">
    <source>
        <dbReference type="SAM" id="MobiDB-lite"/>
    </source>
</evidence>
<keyword evidence="3" id="KW-1185">Reference proteome</keyword>
<dbReference type="AlphaFoldDB" id="A0A5B7KNQ0"/>
<dbReference type="Proteomes" id="UP000324222">
    <property type="component" value="Unassembled WGS sequence"/>
</dbReference>
<comment type="caution">
    <text evidence="2">The sequence shown here is derived from an EMBL/GenBank/DDBJ whole genome shotgun (WGS) entry which is preliminary data.</text>
</comment>
<organism evidence="2 3">
    <name type="scientific">Portunus trituberculatus</name>
    <name type="common">Swimming crab</name>
    <name type="synonym">Neptunus trituberculatus</name>
    <dbReference type="NCBI Taxonomy" id="210409"/>
    <lineage>
        <taxon>Eukaryota</taxon>
        <taxon>Metazoa</taxon>
        <taxon>Ecdysozoa</taxon>
        <taxon>Arthropoda</taxon>
        <taxon>Crustacea</taxon>
        <taxon>Multicrustacea</taxon>
        <taxon>Malacostraca</taxon>
        <taxon>Eumalacostraca</taxon>
        <taxon>Eucarida</taxon>
        <taxon>Decapoda</taxon>
        <taxon>Pleocyemata</taxon>
        <taxon>Brachyura</taxon>
        <taxon>Eubrachyura</taxon>
        <taxon>Portunoidea</taxon>
        <taxon>Portunidae</taxon>
        <taxon>Portuninae</taxon>
        <taxon>Portunus</taxon>
    </lineage>
</organism>
<sequence length="68" mass="7513">MESSRDKQRSHEEYFSRLQALQGLEPRTPNPGGPSHSARLQTASHLHGITLQPMRAAYASTLSVITLV</sequence>
<proteinExistence type="predicted"/>
<reference evidence="2 3" key="1">
    <citation type="submission" date="2019-05" db="EMBL/GenBank/DDBJ databases">
        <title>Another draft genome of Portunus trituberculatus and its Hox gene families provides insights of decapod evolution.</title>
        <authorList>
            <person name="Jeong J.-H."/>
            <person name="Song I."/>
            <person name="Kim S."/>
            <person name="Choi T."/>
            <person name="Kim D."/>
            <person name="Ryu S."/>
            <person name="Kim W."/>
        </authorList>
    </citation>
    <scope>NUCLEOTIDE SEQUENCE [LARGE SCALE GENOMIC DNA]</scope>
    <source>
        <tissue evidence="2">Muscle</tissue>
    </source>
</reference>
<evidence type="ECO:0000313" key="2">
    <source>
        <dbReference type="EMBL" id="MPD06999.1"/>
    </source>
</evidence>
<evidence type="ECO:0000313" key="3">
    <source>
        <dbReference type="Proteomes" id="UP000324222"/>
    </source>
</evidence>
<name>A0A5B7KNQ0_PORTR</name>